<accession>A0A974NY14</accession>
<dbReference type="Proteomes" id="UP000595894">
    <property type="component" value="Chromosome"/>
</dbReference>
<evidence type="ECO:0000256" key="1">
    <source>
        <dbReference type="SAM" id="Phobius"/>
    </source>
</evidence>
<feature type="transmembrane region" description="Helical" evidence="1">
    <location>
        <begin position="72"/>
        <end position="90"/>
    </location>
</feature>
<feature type="transmembrane region" description="Helical" evidence="1">
    <location>
        <begin position="409"/>
        <end position="426"/>
    </location>
</feature>
<evidence type="ECO:0000313" key="2">
    <source>
        <dbReference type="EMBL" id="QQV78995.1"/>
    </source>
</evidence>
<proteinExistence type="predicted"/>
<gene>
    <name evidence="2" type="ORF">H5J25_10800</name>
</gene>
<keyword evidence="1" id="KW-1133">Transmembrane helix</keyword>
<feature type="transmembrane region" description="Helical" evidence="1">
    <location>
        <begin position="187"/>
        <end position="204"/>
    </location>
</feature>
<reference evidence="3" key="1">
    <citation type="submission" date="2020-09" db="EMBL/GenBank/DDBJ databases">
        <title>Sphingomonas sp., a new species isolated from pork steak.</title>
        <authorList>
            <person name="Heidler von Heilborn D."/>
        </authorList>
    </citation>
    <scope>NUCLEOTIDE SEQUENCE [LARGE SCALE GENOMIC DNA]</scope>
</reference>
<dbReference type="KEGG" id="sari:H5J25_10800"/>
<feature type="transmembrane region" description="Helical" evidence="1">
    <location>
        <begin position="147"/>
        <end position="175"/>
    </location>
</feature>
<evidence type="ECO:0000313" key="3">
    <source>
        <dbReference type="Proteomes" id="UP000595894"/>
    </source>
</evidence>
<keyword evidence="3" id="KW-1185">Reference proteome</keyword>
<feature type="transmembrane region" description="Helical" evidence="1">
    <location>
        <begin position="433"/>
        <end position="454"/>
    </location>
</feature>
<dbReference type="EMBL" id="CP061035">
    <property type="protein sequence ID" value="QQV78995.1"/>
    <property type="molecule type" value="Genomic_DNA"/>
</dbReference>
<dbReference type="AlphaFoldDB" id="A0A974NY14"/>
<feature type="transmembrane region" description="Helical" evidence="1">
    <location>
        <begin position="385"/>
        <end position="403"/>
    </location>
</feature>
<name>A0A974NY14_9SPHN</name>
<organism evidence="2 3">
    <name type="scientific">Sphingomonas aliaeris</name>
    <dbReference type="NCBI Taxonomy" id="2759526"/>
    <lineage>
        <taxon>Bacteria</taxon>
        <taxon>Pseudomonadati</taxon>
        <taxon>Pseudomonadota</taxon>
        <taxon>Alphaproteobacteria</taxon>
        <taxon>Sphingomonadales</taxon>
        <taxon>Sphingomonadaceae</taxon>
        <taxon>Sphingomonas</taxon>
    </lineage>
</organism>
<feature type="transmembrane region" description="Helical" evidence="1">
    <location>
        <begin position="356"/>
        <end position="373"/>
    </location>
</feature>
<feature type="transmembrane region" description="Helical" evidence="1">
    <location>
        <begin position="96"/>
        <end position="117"/>
    </location>
</feature>
<protein>
    <submittedName>
        <fullName evidence="2">Uncharacterized protein</fullName>
    </submittedName>
</protein>
<sequence>MSRVSAPVRIGGAALGLCIATLAISWPGVSMYDSVWQYEQALSGRYNDWHPPVMAWLWAMLHPLGRGAAPMFVLQILSYWLGIGLWACGIARTGRWRAAICVLVVGACPLFLGWQVAVLKDAQMTAALLAGTGLIAWWRLADRAVPIAALFAAGGLLLYAVSVRSNALFAVVPLVMMLTRWKPLRRITIGLAALMVVLAVSPFVNTRVIGAEHSNVTHAQPLFDLAGIAHFGGQAGRVGLHHGEHAMIATRHCYTPFFWDPLGDGDRCGTVFDRWSALPAGEVGGAWAAAILHHPFAYVRHRLAHLNSTWRFIVPFRYPSAAPPLGGEPNSLGLRNPGPAHRWLALSGAMLAETPVGWPIAWIMVAAGVLFVARTMSGPARDLALALAVSALMLEASFAVISIASDLRYHLWSMIAAALAAILIAHRAERRDVTLAGAAVGIVVGVAIVARLALPVGPLTYRAMLG</sequence>
<keyword evidence="1" id="KW-0472">Membrane</keyword>
<keyword evidence="1" id="KW-0812">Transmembrane</keyword>